<keyword evidence="14" id="KW-0805">Transcription regulation</keyword>
<dbReference type="InterPro" id="IPR036236">
    <property type="entry name" value="Znf_C2H2_sf"/>
</dbReference>
<keyword evidence="15" id="KW-0238">DNA-binding</keyword>
<reference evidence="23" key="1">
    <citation type="journal article" date="2023" name="DNA Res.">
        <title>Chromosome-level genome assembly of Phrynocephalus forsythii using third-generation DNA sequencing and Hi-C analysis.</title>
        <authorList>
            <person name="Qi Y."/>
            <person name="Zhao W."/>
            <person name="Zhao Y."/>
            <person name="Niu C."/>
            <person name="Cao S."/>
            <person name="Zhang Y."/>
        </authorList>
    </citation>
    <scope>NUCLEOTIDE SEQUENCE</scope>
    <source>
        <tissue evidence="23">Muscle</tissue>
    </source>
</reference>
<feature type="domain" description="C2H2-type" evidence="22">
    <location>
        <begin position="1220"/>
        <end position="1242"/>
    </location>
</feature>
<evidence type="ECO:0000256" key="8">
    <source>
        <dbReference type="ARBA" id="ARBA00022553"/>
    </source>
</evidence>
<proteinExistence type="inferred from homology"/>
<dbReference type="PROSITE" id="PS00028">
    <property type="entry name" value="ZINC_FINGER_C2H2_1"/>
    <property type="match status" value="6"/>
</dbReference>
<evidence type="ECO:0000256" key="4">
    <source>
        <dbReference type="ARBA" id="ARBA00006991"/>
    </source>
</evidence>
<dbReference type="FunFam" id="3.30.160.60:FF:002678">
    <property type="entry name" value="Zinc finger protein 687"/>
    <property type="match status" value="1"/>
</dbReference>
<evidence type="ECO:0000256" key="3">
    <source>
        <dbReference type="ARBA" id="ARBA00004496"/>
    </source>
</evidence>
<comment type="subunit">
    <text evidence="18">Interacts with ZMYND8.</text>
</comment>
<feature type="compositionally biased region" description="Acidic residues" evidence="21">
    <location>
        <begin position="333"/>
        <end position="347"/>
    </location>
</feature>
<protein>
    <recommendedName>
        <fullName evidence="19">Zinc finger protein 687</fullName>
    </recommendedName>
</protein>
<dbReference type="FunFam" id="3.30.160.60:FF:002443">
    <property type="entry name" value="Zinc finger protein 687"/>
    <property type="match status" value="1"/>
</dbReference>
<comment type="function">
    <text evidence="1">May be involved in transcriptional regulation.</text>
</comment>
<dbReference type="InterPro" id="IPR041697">
    <property type="entry name" value="Znf-C2H2_11"/>
</dbReference>
<keyword evidence="9" id="KW-0479">Metal-binding</keyword>
<evidence type="ECO:0000259" key="22">
    <source>
        <dbReference type="PROSITE" id="PS50157"/>
    </source>
</evidence>
<dbReference type="PANTHER" id="PTHR47222:SF2">
    <property type="entry name" value="ZINC FINGER PROTEIN 687"/>
    <property type="match status" value="1"/>
</dbReference>
<feature type="region of interest" description="Disordered" evidence="21">
    <location>
        <begin position="1191"/>
        <end position="1221"/>
    </location>
</feature>
<comment type="caution">
    <text evidence="23">The sequence shown here is derived from an EMBL/GenBank/DDBJ whole genome shotgun (WGS) entry which is preliminary data.</text>
</comment>
<feature type="domain" description="C2H2-type" evidence="22">
    <location>
        <begin position="853"/>
        <end position="880"/>
    </location>
</feature>
<keyword evidence="12" id="KW-0862">Zinc</keyword>
<keyword evidence="6" id="KW-0963">Cytoplasm</keyword>
<keyword evidence="10" id="KW-0677">Repeat</keyword>
<keyword evidence="16" id="KW-0804">Transcription</keyword>
<keyword evidence="8" id="KW-0597">Phosphoprotein</keyword>
<keyword evidence="11 20" id="KW-0863">Zinc-finger</keyword>
<feature type="domain" description="C2H2-type" evidence="22">
    <location>
        <begin position="790"/>
        <end position="813"/>
    </location>
</feature>
<dbReference type="AlphaFoldDB" id="A0A9Q1AS22"/>
<evidence type="ECO:0000256" key="16">
    <source>
        <dbReference type="ARBA" id="ARBA00023163"/>
    </source>
</evidence>
<dbReference type="OrthoDB" id="7312725at2759"/>
<dbReference type="Gene3D" id="3.30.160.60">
    <property type="entry name" value="Classic Zinc Finger"/>
    <property type="match status" value="4"/>
</dbReference>
<dbReference type="GO" id="GO:0005634">
    <property type="term" value="C:nucleus"/>
    <property type="evidence" value="ECO:0007669"/>
    <property type="project" value="UniProtKB-SubCell"/>
</dbReference>
<feature type="domain" description="C2H2-type" evidence="22">
    <location>
        <begin position="1165"/>
        <end position="1193"/>
    </location>
</feature>
<evidence type="ECO:0000256" key="9">
    <source>
        <dbReference type="ARBA" id="ARBA00022723"/>
    </source>
</evidence>
<name>A0A9Q1AS22_9SAUR</name>
<dbReference type="SUPFAM" id="SSF57667">
    <property type="entry name" value="beta-beta-alpha zinc fingers"/>
    <property type="match status" value="4"/>
</dbReference>
<evidence type="ECO:0000256" key="13">
    <source>
        <dbReference type="ARBA" id="ARBA00022843"/>
    </source>
</evidence>
<feature type="compositionally biased region" description="Polar residues" evidence="21">
    <location>
        <begin position="365"/>
        <end position="378"/>
    </location>
</feature>
<gene>
    <name evidence="23" type="ORF">JRQ81_009196</name>
</gene>
<evidence type="ECO:0000313" key="23">
    <source>
        <dbReference type="EMBL" id="KAJ7307205.1"/>
    </source>
</evidence>
<feature type="compositionally biased region" description="Basic and acidic residues" evidence="21">
    <location>
        <begin position="381"/>
        <end position="390"/>
    </location>
</feature>
<feature type="domain" description="C2H2-type" evidence="22">
    <location>
        <begin position="884"/>
        <end position="912"/>
    </location>
</feature>
<keyword evidence="24" id="KW-1185">Reference proteome</keyword>
<dbReference type="GO" id="GO:0008270">
    <property type="term" value="F:zinc ion binding"/>
    <property type="evidence" value="ECO:0007669"/>
    <property type="project" value="UniProtKB-KW"/>
</dbReference>
<dbReference type="Pfam" id="PF25412">
    <property type="entry name" value="zf-C2H2_ZNF592"/>
    <property type="match status" value="1"/>
</dbReference>
<evidence type="ECO:0000313" key="24">
    <source>
        <dbReference type="Proteomes" id="UP001142489"/>
    </source>
</evidence>
<evidence type="ECO:0000256" key="6">
    <source>
        <dbReference type="ARBA" id="ARBA00022490"/>
    </source>
</evidence>
<dbReference type="PANTHER" id="PTHR47222">
    <property type="entry name" value="ZINC FINGER PROTEIN 532-RELATED"/>
    <property type="match status" value="1"/>
</dbReference>
<organism evidence="23 24">
    <name type="scientific">Phrynocephalus forsythii</name>
    <dbReference type="NCBI Taxonomy" id="171643"/>
    <lineage>
        <taxon>Eukaryota</taxon>
        <taxon>Metazoa</taxon>
        <taxon>Chordata</taxon>
        <taxon>Craniata</taxon>
        <taxon>Vertebrata</taxon>
        <taxon>Euteleostomi</taxon>
        <taxon>Lepidosauria</taxon>
        <taxon>Squamata</taxon>
        <taxon>Bifurcata</taxon>
        <taxon>Unidentata</taxon>
        <taxon>Episquamata</taxon>
        <taxon>Toxicofera</taxon>
        <taxon>Iguania</taxon>
        <taxon>Acrodonta</taxon>
        <taxon>Agamidae</taxon>
        <taxon>Agaminae</taxon>
        <taxon>Phrynocephalus</taxon>
    </lineage>
</organism>
<evidence type="ECO:0000256" key="12">
    <source>
        <dbReference type="ARBA" id="ARBA00022833"/>
    </source>
</evidence>
<evidence type="ECO:0000256" key="10">
    <source>
        <dbReference type="ARBA" id="ARBA00022737"/>
    </source>
</evidence>
<dbReference type="FunFam" id="3.30.160.60:FF:001813">
    <property type="entry name" value="Zinc finger protein 687 (Predicted)"/>
    <property type="match status" value="1"/>
</dbReference>
<feature type="compositionally biased region" description="Low complexity" evidence="21">
    <location>
        <begin position="391"/>
        <end position="402"/>
    </location>
</feature>
<dbReference type="SMART" id="SM00355">
    <property type="entry name" value="ZnF_C2H2"/>
    <property type="match status" value="13"/>
</dbReference>
<evidence type="ECO:0000256" key="18">
    <source>
        <dbReference type="ARBA" id="ARBA00065504"/>
    </source>
</evidence>
<feature type="compositionally biased region" description="Low complexity" evidence="21">
    <location>
        <begin position="941"/>
        <end position="953"/>
    </location>
</feature>
<dbReference type="Proteomes" id="UP001142489">
    <property type="component" value="Unassembled WGS sequence"/>
</dbReference>
<evidence type="ECO:0000256" key="1">
    <source>
        <dbReference type="ARBA" id="ARBA00003767"/>
    </source>
</evidence>
<dbReference type="EMBL" id="JAPFRF010000019">
    <property type="protein sequence ID" value="KAJ7307205.1"/>
    <property type="molecule type" value="Genomic_DNA"/>
</dbReference>
<feature type="compositionally biased region" description="Low complexity" evidence="21">
    <location>
        <begin position="96"/>
        <end position="116"/>
    </location>
</feature>
<keyword evidence="13" id="KW-0832">Ubl conjugation</keyword>
<feature type="compositionally biased region" description="Acidic residues" evidence="21">
    <location>
        <begin position="1109"/>
        <end position="1119"/>
    </location>
</feature>
<feature type="region of interest" description="Disordered" evidence="21">
    <location>
        <begin position="84"/>
        <end position="195"/>
    </location>
</feature>
<keyword evidence="7" id="KW-1017">Isopeptide bond</keyword>
<dbReference type="InterPro" id="IPR013087">
    <property type="entry name" value="Znf_C2H2_type"/>
</dbReference>
<evidence type="ECO:0000256" key="19">
    <source>
        <dbReference type="ARBA" id="ARBA00068383"/>
    </source>
</evidence>
<feature type="region of interest" description="Disordered" evidence="21">
    <location>
        <begin position="1091"/>
        <end position="1134"/>
    </location>
</feature>
<feature type="region of interest" description="Disordered" evidence="21">
    <location>
        <begin position="230"/>
        <end position="433"/>
    </location>
</feature>
<evidence type="ECO:0000256" key="17">
    <source>
        <dbReference type="ARBA" id="ARBA00023242"/>
    </source>
</evidence>
<dbReference type="Pfam" id="PF00096">
    <property type="entry name" value="zf-C2H2"/>
    <property type="match status" value="2"/>
</dbReference>
<evidence type="ECO:0000256" key="11">
    <source>
        <dbReference type="ARBA" id="ARBA00022771"/>
    </source>
</evidence>
<evidence type="ECO:0000256" key="7">
    <source>
        <dbReference type="ARBA" id="ARBA00022499"/>
    </source>
</evidence>
<feature type="compositionally biased region" description="Basic residues" evidence="21">
    <location>
        <begin position="966"/>
        <end position="984"/>
    </location>
</feature>
<sequence>MGDMKTPDFDDLLAAFDIPDIDTNEAIHSGHEEAEAHLKPLPVETVAPEHSLPHADITTVSVIVKNTVCPEQLELADGRLKDGHPLGPRLLQNGFAAPEAPRASPAPPAADGAPPANGECWPPKEKGAKSLDLFSPFSPGAHEEMEGNLIDQPRECKPQDPALSVPSLSPPTPGVSSAPSLDCCDPAGDSPVPLAPPFPPSFEACPAGKAGLPLSPPPPPPLAPLVIKQESEGEASCRGPSPSPRPDSNAAGGSANSSPVVHWPAPDPSLDGRAGPNPSLKASPPSPRGQFLKGAPPADTSPGGSASPKPAGLGALKEEPLEKPVQCPPEASSGEEEEEEEEEDEDAGSPSSGSSRPLKVRIKTIKTSSGSITRTVTRVSLDAEPHKLLLEQEAPEAPTAPASGPPPAEKGAPLKKEEEVEEEGGSELPSPKTVLASPLKALEEPKVVSVQLGDGTKLKGTVLPVSTIQNASTAMLMAASVAQQKAVVLPSKAVAKNIISLVPQALPKAVEGRSGVGQPAVGAGPANQKVNGTTVVVMQQPPPPPPPQQKSSAALAGTVISRSQSSLVEAFNKILNSKNLLPTYKPNLAPPAEASLCLPPLGYRCLECGDAFALEKSLARHYDRRSMRIEVTCNHCTKRLVFFNKCSLLLHAREHKDKGLVMQCSHLVMRPIALDQMIGQPDITPLASLASLNASKAGQPASSAPAGMAQEAGAAPQELPVLPLSGSAEQTTTTNSCQCLECKEQCKDKAGLAAHFQQATTSMCGGNFLLANFESHLKDACLHFSRRIGYRCPSCSVVFGGVNSIKSHIQASHCEVFHKCPICPMAFKSAPSAHGHIYTQHPGFSNQQSKMIYKCAMCDTVFTHKPLLSSHFDQHLLNQRVSVFKCPDCPLLFAQKRTMLEHLKNTHQPPKPKEEPAKKPPAAAPLTPKEESAEEEPPPLAAKASESPLSSSSSEDEEPPSSPELRKRKRSRFQPKAGAGRRSRSNGWTCGICHSWFPERDEYVVHMKKIHGKCVKKFPCHLCDRSFCSAPSLRRHVRVNHEGIKRVYPCGYCTEGKRTFSSHRILEKHIQVRHGITMTDEARSQEVLATRMASRNSQASARKRKLSSDEADSCSEEPDSTTPPSKTPKGDRKPPYHCRKCGYVASSAAEFQEHIPQHRTGESAHQCRECGLCFTSQVSLSRHRFISHKKKRGAALAEGGGPQDPAEEEGSPPSPAEGKHSCTVCGKHFDTQLNLKTHFRTHGMAFIRARQNIGAEN</sequence>
<accession>A0A9Q1AS22</accession>
<feature type="compositionally biased region" description="Low complexity" evidence="21">
    <location>
        <begin position="248"/>
        <end position="258"/>
    </location>
</feature>
<dbReference type="InterPro" id="IPR057356">
    <property type="entry name" value="Znf-C2H2_ZNF592"/>
</dbReference>
<evidence type="ECO:0000256" key="21">
    <source>
        <dbReference type="SAM" id="MobiDB-lite"/>
    </source>
</evidence>
<keyword evidence="17" id="KW-0539">Nucleus</keyword>
<feature type="domain" description="C2H2-type" evidence="22">
    <location>
        <begin position="1018"/>
        <end position="1046"/>
    </location>
</feature>
<keyword evidence="5" id="KW-0488">Methylation</keyword>
<evidence type="ECO:0000256" key="15">
    <source>
        <dbReference type="ARBA" id="ARBA00023125"/>
    </source>
</evidence>
<dbReference type="GO" id="GO:0003677">
    <property type="term" value="F:DNA binding"/>
    <property type="evidence" value="ECO:0007669"/>
    <property type="project" value="UniProtKB-KW"/>
</dbReference>
<comment type="similarity">
    <text evidence="4">Belongs to the krueppel C2H2-type zinc-finger protein family.</text>
</comment>
<dbReference type="PROSITE" id="PS50157">
    <property type="entry name" value="ZINC_FINGER_C2H2_2"/>
    <property type="match status" value="7"/>
</dbReference>
<dbReference type="FunFam" id="3.30.160.60:FF:001571">
    <property type="entry name" value="Zinc finger protein 687"/>
    <property type="match status" value="1"/>
</dbReference>
<comment type="subcellular location">
    <subcellularLocation>
        <location evidence="3">Cytoplasm</location>
    </subcellularLocation>
    <subcellularLocation>
        <location evidence="2">Nucleus</location>
    </subcellularLocation>
</comment>
<evidence type="ECO:0000256" key="5">
    <source>
        <dbReference type="ARBA" id="ARBA00022481"/>
    </source>
</evidence>
<dbReference type="Pfam" id="PF16622">
    <property type="entry name" value="zf-C2H2_11"/>
    <property type="match status" value="1"/>
</dbReference>
<dbReference type="InterPro" id="IPR045914">
    <property type="entry name" value="Zn532-like"/>
</dbReference>
<feature type="domain" description="C2H2-type" evidence="22">
    <location>
        <begin position="603"/>
        <end position="621"/>
    </location>
</feature>
<feature type="region of interest" description="Disordered" evidence="21">
    <location>
        <begin position="905"/>
        <end position="985"/>
    </location>
</feature>
<evidence type="ECO:0000256" key="2">
    <source>
        <dbReference type="ARBA" id="ARBA00004123"/>
    </source>
</evidence>
<evidence type="ECO:0000256" key="20">
    <source>
        <dbReference type="PROSITE-ProRule" id="PRU00042"/>
    </source>
</evidence>
<evidence type="ECO:0000256" key="14">
    <source>
        <dbReference type="ARBA" id="ARBA00023015"/>
    </source>
</evidence>
<dbReference type="GO" id="GO:0005737">
    <property type="term" value="C:cytoplasm"/>
    <property type="evidence" value="ECO:0007669"/>
    <property type="project" value="UniProtKB-SubCell"/>
</dbReference>